<name>A0A1G7F084_9BACT</name>
<dbReference type="InterPro" id="IPR037873">
    <property type="entry name" value="BamE-like"/>
</dbReference>
<dbReference type="Pfam" id="PF04355">
    <property type="entry name" value="BamE"/>
    <property type="match status" value="1"/>
</dbReference>
<keyword evidence="6" id="KW-1185">Reference proteome</keyword>
<keyword evidence="1 3" id="KW-0732">Signal</keyword>
<dbReference type="GO" id="GO:0019867">
    <property type="term" value="C:outer membrane"/>
    <property type="evidence" value="ECO:0007669"/>
    <property type="project" value="InterPro"/>
</dbReference>
<feature type="chain" id="PRO_5017459347" evidence="3">
    <location>
        <begin position="23"/>
        <end position="105"/>
    </location>
</feature>
<dbReference type="RefSeq" id="WP_092080708.1">
    <property type="nucleotide sequence ID" value="NZ_CALFZY010000028.1"/>
</dbReference>
<protein>
    <submittedName>
        <fullName evidence="5">SmpA / OmlA family protein</fullName>
    </submittedName>
</protein>
<keyword evidence="2" id="KW-0472">Membrane</keyword>
<feature type="domain" description="Outer membrane protein assembly factor BamE" evidence="4">
    <location>
        <begin position="27"/>
        <end position="93"/>
    </location>
</feature>
<dbReference type="Proteomes" id="UP000243205">
    <property type="component" value="Unassembled WGS sequence"/>
</dbReference>
<sequence>MRPVYTLFIALSLFTLTGCMSAGRPFNVTAVPQIKIGQTTKADLLGYLGEPWRTGVEDGQQTWTYGDYRYSLFGNTQTRDLVIRFNPDGRVSSYSFNSTYPQDRP</sequence>
<organism evidence="5 6">
    <name type="scientific">Desulfuromonas thiophila</name>
    <dbReference type="NCBI Taxonomy" id="57664"/>
    <lineage>
        <taxon>Bacteria</taxon>
        <taxon>Pseudomonadati</taxon>
        <taxon>Thermodesulfobacteriota</taxon>
        <taxon>Desulfuromonadia</taxon>
        <taxon>Desulfuromonadales</taxon>
        <taxon>Desulfuromonadaceae</taxon>
        <taxon>Desulfuromonas</taxon>
    </lineage>
</organism>
<evidence type="ECO:0000313" key="5">
    <source>
        <dbReference type="EMBL" id="SDE69247.1"/>
    </source>
</evidence>
<reference evidence="6" key="1">
    <citation type="submission" date="2016-10" db="EMBL/GenBank/DDBJ databases">
        <authorList>
            <person name="Varghese N."/>
            <person name="Submissions S."/>
        </authorList>
    </citation>
    <scope>NUCLEOTIDE SEQUENCE [LARGE SCALE GENOMIC DNA]</scope>
    <source>
        <strain evidence="6">DSM 8987</strain>
    </source>
</reference>
<dbReference type="Gene3D" id="3.30.1450.10">
    <property type="match status" value="1"/>
</dbReference>
<accession>A0A1G7F084</accession>
<dbReference type="AlphaFoldDB" id="A0A1G7F084"/>
<gene>
    <name evidence="5" type="ORF">SAMN05661003_12519</name>
</gene>
<feature type="signal peptide" evidence="3">
    <location>
        <begin position="1"/>
        <end position="22"/>
    </location>
</feature>
<evidence type="ECO:0000313" key="6">
    <source>
        <dbReference type="Proteomes" id="UP000243205"/>
    </source>
</evidence>
<dbReference type="InterPro" id="IPR007450">
    <property type="entry name" value="BamE_dom"/>
</dbReference>
<proteinExistence type="predicted"/>
<dbReference type="STRING" id="57664.SAMN05661003_12519"/>
<evidence type="ECO:0000256" key="3">
    <source>
        <dbReference type="SAM" id="SignalP"/>
    </source>
</evidence>
<evidence type="ECO:0000256" key="2">
    <source>
        <dbReference type="ARBA" id="ARBA00023136"/>
    </source>
</evidence>
<dbReference type="EMBL" id="FNAQ01000025">
    <property type="protein sequence ID" value="SDE69247.1"/>
    <property type="molecule type" value="Genomic_DNA"/>
</dbReference>
<dbReference type="OrthoDB" id="5405892at2"/>
<dbReference type="PROSITE" id="PS51257">
    <property type="entry name" value="PROKAR_LIPOPROTEIN"/>
    <property type="match status" value="1"/>
</dbReference>
<evidence type="ECO:0000259" key="4">
    <source>
        <dbReference type="Pfam" id="PF04355"/>
    </source>
</evidence>
<evidence type="ECO:0000256" key="1">
    <source>
        <dbReference type="ARBA" id="ARBA00022729"/>
    </source>
</evidence>